<dbReference type="EMBL" id="JADOTZ010000001">
    <property type="protein sequence ID" value="MBG6084791.1"/>
    <property type="molecule type" value="Genomic_DNA"/>
</dbReference>
<keyword evidence="5" id="KW-1185">Reference proteome</keyword>
<evidence type="ECO:0000256" key="3">
    <source>
        <dbReference type="SAM" id="MobiDB-lite"/>
    </source>
</evidence>
<comment type="caution">
    <text evidence="4">The sequence shown here is derived from an EMBL/GenBank/DDBJ whole genome shotgun (WGS) entry which is preliminary data.</text>
</comment>
<dbReference type="SUPFAM" id="SSF56601">
    <property type="entry name" value="beta-lactamase/transpeptidase-like"/>
    <property type="match status" value="1"/>
</dbReference>
<dbReference type="PANTHER" id="PTHR30023:SF0">
    <property type="entry name" value="PENICILLIN-SENSITIVE CARBOXYPEPTIDASE A"/>
    <property type="match status" value="1"/>
</dbReference>
<dbReference type="EC" id="3.4.21.-" evidence="4"/>
<dbReference type="GO" id="GO:0006508">
    <property type="term" value="P:proteolysis"/>
    <property type="evidence" value="ECO:0007669"/>
    <property type="project" value="InterPro"/>
</dbReference>
<dbReference type="GO" id="GO:0009002">
    <property type="term" value="F:serine-type D-Ala-D-Ala carboxypeptidase activity"/>
    <property type="evidence" value="ECO:0007669"/>
    <property type="project" value="UniProtKB-EC"/>
</dbReference>
<evidence type="ECO:0000256" key="2">
    <source>
        <dbReference type="ARBA" id="ARBA00022801"/>
    </source>
</evidence>
<dbReference type="InterPro" id="IPR000667">
    <property type="entry name" value="Peptidase_S13"/>
</dbReference>
<keyword evidence="2 4" id="KW-0378">Hydrolase</keyword>
<keyword evidence="4" id="KW-0645">Protease</keyword>
<dbReference type="RefSeq" id="WP_196836048.1">
    <property type="nucleotide sequence ID" value="NZ_JADOTZ010000001.1"/>
</dbReference>
<gene>
    <name evidence="4" type="ORF">IW252_001558</name>
</gene>
<dbReference type="Gene3D" id="3.40.710.10">
    <property type="entry name" value="DD-peptidase/beta-lactamase superfamily"/>
    <property type="match status" value="2"/>
</dbReference>
<evidence type="ECO:0000256" key="1">
    <source>
        <dbReference type="ARBA" id="ARBA00006096"/>
    </source>
</evidence>
<evidence type="ECO:0000313" key="5">
    <source>
        <dbReference type="Proteomes" id="UP000625033"/>
    </source>
</evidence>
<protein>
    <submittedName>
        <fullName evidence="4">D-alanyl-D-alanine carboxypeptidase/D-alanyl-D-alanine-endopeptidase (Penicillin-binding protein 4)</fullName>
        <ecNumber evidence="4">3.4.16.4</ecNumber>
        <ecNumber evidence="4">3.4.21.-</ecNumber>
    </submittedName>
</protein>
<keyword evidence="4" id="KW-0121">Carboxypeptidase</keyword>
<accession>A0A931DCB0</accession>
<sequence length="451" mass="45048">MRRGFEAVTAVLLTVMMAALVIVAALPLTPALLTRTVPLQPQTELPSVASPPAEQSSAGSTPEGPAREAVAAALGERFAQPAAAAGQLAGTVVDVASGQTLFAADADEPGVPASSLKTLTAAASLSVLGEDARRSTSVHWEGQDVVLVGDGDVLLTQAKLEELAAEAAERITAQSGAGELNVVLDDTLFAGSTLSPHWDESLMAGQHIAPVMPLALYAGHTSADAATRAADPGMSAALAFHRALGAQLEGTGASLSADVVRGTAPEGAAEIAAVDSATTGEMVRVMTEDSENYVAEALGRLVALESGHAASFGGVSQALTATAERMGVDTAGMRIVDASGLAAANHVTPAQLAGVMTASAVSASGGLRELPYVLPVAGATGTLSARLDGDATRGKVRAKTGTLTGVVTLTGYVTTQDGALLAFSFFARDVPGALGPARDALDDAATALAGL</sequence>
<reference evidence="4" key="1">
    <citation type="submission" date="2020-11" db="EMBL/GenBank/DDBJ databases">
        <title>Sequencing the genomes of 1000 actinobacteria strains.</title>
        <authorList>
            <person name="Klenk H.-P."/>
        </authorList>
    </citation>
    <scope>NUCLEOTIDE SEQUENCE</scope>
    <source>
        <strain evidence="4">DSM 26152</strain>
    </source>
</reference>
<feature type="region of interest" description="Disordered" evidence="3">
    <location>
        <begin position="43"/>
        <end position="67"/>
    </location>
</feature>
<organism evidence="4 5">
    <name type="scientific">Zhihengliuella flava</name>
    <dbReference type="NCBI Taxonomy" id="1285193"/>
    <lineage>
        <taxon>Bacteria</taxon>
        <taxon>Bacillati</taxon>
        <taxon>Actinomycetota</taxon>
        <taxon>Actinomycetes</taxon>
        <taxon>Micrococcales</taxon>
        <taxon>Micrococcaceae</taxon>
        <taxon>Zhihengliuella</taxon>
    </lineage>
</organism>
<dbReference type="Proteomes" id="UP000625033">
    <property type="component" value="Unassembled WGS sequence"/>
</dbReference>
<dbReference type="PANTHER" id="PTHR30023">
    <property type="entry name" value="D-ALANYL-D-ALANINE CARBOXYPEPTIDASE"/>
    <property type="match status" value="1"/>
</dbReference>
<dbReference type="EC" id="3.4.16.4" evidence="4"/>
<evidence type="ECO:0000313" key="4">
    <source>
        <dbReference type="EMBL" id="MBG6084791.1"/>
    </source>
</evidence>
<dbReference type="PRINTS" id="PR00922">
    <property type="entry name" value="DADACBPTASE3"/>
</dbReference>
<dbReference type="InterPro" id="IPR012338">
    <property type="entry name" value="Beta-lactam/transpept-like"/>
</dbReference>
<name>A0A931DCB0_9MICC</name>
<dbReference type="Pfam" id="PF02113">
    <property type="entry name" value="Peptidase_S13"/>
    <property type="match status" value="2"/>
</dbReference>
<dbReference type="GO" id="GO:0000270">
    <property type="term" value="P:peptidoglycan metabolic process"/>
    <property type="evidence" value="ECO:0007669"/>
    <property type="project" value="TreeGrafter"/>
</dbReference>
<dbReference type="AlphaFoldDB" id="A0A931DCB0"/>
<dbReference type="NCBIfam" id="TIGR00666">
    <property type="entry name" value="PBP4"/>
    <property type="match status" value="1"/>
</dbReference>
<comment type="similarity">
    <text evidence="1">Belongs to the peptidase S13 family.</text>
</comment>
<proteinExistence type="inferred from homology"/>